<evidence type="ECO:0000313" key="9">
    <source>
        <dbReference type="EMBL" id="MEI2682734.1"/>
    </source>
</evidence>
<evidence type="ECO:0000256" key="8">
    <source>
        <dbReference type="RuleBase" id="RU221113"/>
    </source>
</evidence>
<organism evidence="9 10">
    <name type="scientific">Erwinia aphidicola</name>
    <dbReference type="NCBI Taxonomy" id="68334"/>
    <lineage>
        <taxon>Bacteria</taxon>
        <taxon>Pseudomonadati</taxon>
        <taxon>Pseudomonadota</taxon>
        <taxon>Gammaproteobacteria</taxon>
        <taxon>Enterobacterales</taxon>
        <taxon>Erwiniaceae</taxon>
        <taxon>Erwinia</taxon>
    </lineage>
</organism>
<keyword evidence="6 8" id="KW-1133">Transmembrane helix</keyword>
<keyword evidence="10" id="KW-1185">Reference proteome</keyword>
<evidence type="ECO:0000256" key="2">
    <source>
        <dbReference type="ARBA" id="ARBA00022475"/>
    </source>
</evidence>
<evidence type="ECO:0000256" key="1">
    <source>
        <dbReference type="ARBA" id="ARBA00004377"/>
    </source>
</evidence>
<comment type="similarity">
    <text evidence="8">Belongs to the hok/gef family.</text>
</comment>
<dbReference type="EMBL" id="JBANEI010000009">
    <property type="protein sequence ID" value="MEI2682734.1"/>
    <property type="molecule type" value="Genomic_DNA"/>
</dbReference>
<comment type="subcellular location">
    <subcellularLocation>
        <location evidence="1 8">Cell inner membrane</location>
        <topology evidence="1 8">Single-pass membrane protein</topology>
    </subcellularLocation>
</comment>
<keyword evidence="4" id="KW-1277">Toxin-antitoxin system</keyword>
<keyword evidence="5 8" id="KW-0812">Transmembrane</keyword>
<dbReference type="PROSITE" id="PS00556">
    <property type="entry name" value="HOK_GEF"/>
    <property type="match status" value="1"/>
</dbReference>
<keyword evidence="7 8" id="KW-0472">Membrane</keyword>
<dbReference type="PRINTS" id="PR00281">
    <property type="entry name" value="HOKGEFTOXIC"/>
</dbReference>
<gene>
    <name evidence="9" type="ORF">V8N49_13840</name>
</gene>
<name>A0ABU8DJM3_ERWAP</name>
<evidence type="ECO:0000313" key="10">
    <source>
        <dbReference type="Proteomes" id="UP001306592"/>
    </source>
</evidence>
<dbReference type="RefSeq" id="WP_048915401.1">
    <property type="nucleotide sequence ID" value="NZ_JBANEI010000009.1"/>
</dbReference>
<dbReference type="InterPro" id="IPR000021">
    <property type="entry name" value="Hok/gef_toxin"/>
</dbReference>
<protein>
    <submittedName>
        <fullName evidence="9">Hok/Gef family protein</fullName>
    </submittedName>
</protein>
<evidence type="ECO:0000256" key="3">
    <source>
        <dbReference type="ARBA" id="ARBA00022519"/>
    </source>
</evidence>
<evidence type="ECO:0000256" key="6">
    <source>
        <dbReference type="ARBA" id="ARBA00022989"/>
    </source>
</evidence>
<dbReference type="Pfam" id="PF01848">
    <property type="entry name" value="HOK_GEF"/>
    <property type="match status" value="1"/>
</dbReference>
<keyword evidence="3" id="KW-0997">Cell inner membrane</keyword>
<dbReference type="Proteomes" id="UP001306592">
    <property type="component" value="Unassembled WGS sequence"/>
</dbReference>
<comment type="caution">
    <text evidence="9">The sequence shown here is derived from an EMBL/GenBank/DDBJ whole genome shotgun (WGS) entry which is preliminary data.</text>
</comment>
<proteinExistence type="inferred from homology"/>
<feature type="transmembrane region" description="Helical" evidence="8">
    <location>
        <begin position="6"/>
        <end position="25"/>
    </location>
</feature>
<evidence type="ECO:0000256" key="5">
    <source>
        <dbReference type="ARBA" id="ARBA00022692"/>
    </source>
</evidence>
<dbReference type="InterPro" id="IPR018084">
    <property type="entry name" value="Hok/gef_toxin_CS"/>
</dbReference>
<keyword evidence="2" id="KW-1003">Cell membrane</keyword>
<evidence type="ECO:0000256" key="4">
    <source>
        <dbReference type="ARBA" id="ARBA00022649"/>
    </source>
</evidence>
<evidence type="ECO:0000256" key="7">
    <source>
        <dbReference type="ARBA" id="ARBA00023136"/>
    </source>
</evidence>
<reference evidence="9 10" key="1">
    <citation type="submission" date="2024-02" db="EMBL/GenBank/DDBJ databases">
        <title>First report Erwinia aphidicola in onion in Chile.</title>
        <authorList>
            <person name="Valenzuela M."/>
            <person name="Pena M."/>
            <person name="Dutta B."/>
        </authorList>
    </citation>
    <scope>NUCLEOTIDE SEQUENCE [LARGE SCALE GENOMIC DNA]</scope>
    <source>
        <strain evidence="9 10">QCJ3A</strain>
    </source>
</reference>
<sequence length="51" mass="5618">MKQHKAIFIAIIIICMTALSAVLVTRKDLCEVRIRTGIAEVAAFMACEPVK</sequence>
<accession>A0ABU8DJM3</accession>